<dbReference type="RefSeq" id="WP_129132372.1">
    <property type="nucleotide sequence ID" value="NZ_SDHW01000006.1"/>
</dbReference>
<keyword evidence="1" id="KW-0732">Signal</keyword>
<evidence type="ECO:0000313" key="3">
    <source>
        <dbReference type="Proteomes" id="UP000290204"/>
    </source>
</evidence>
<accession>A0A4Q1CFJ5</accession>
<comment type="caution">
    <text evidence="2">The sequence shown here is derived from an EMBL/GenBank/DDBJ whole genome shotgun (WGS) entry which is preliminary data.</text>
</comment>
<keyword evidence="3" id="KW-1185">Reference proteome</keyword>
<sequence>MRSGSFKHPLLILFLTLFFAATSKAQDSSLFNRILSFPDKVFGRIDKEANKFEQKLTQQTDKYLNKLQRQEEKLKRKLWRTDSIKAKEVFGDIKGRYNRLRTELHQTQTEAQQHTTAYNGHLDSLGTAMKYLQNNLAFQQAGALQNKVGANVQSIASLKNKLNQTDLIRKQIQQRQQELKAHLQNTPLAKEFQKFKKEVYYYQAQVKEYQEALKDPKKLGAKLLNVAKKVPAFQDFFSRNSELANVFQLPNSNGQYANMASINSSFPTRQMVTSAIVNNIGNVQNPSQLIQQGIQNGSSYVNNLSNRVNNAINAPVSGNDVALPDYKVNPQKTKSFLKRLELGTTIQTNKANFYFPATSDLSVILGYKISDKGTVGIGTSGKIGWGHGWNRIQVTYQGVGLRSFLDLKVKGNFWITGGGEMNYRSQFQNIEVLKNYSAWQKSALLGISKKYSIGKKWKGNVQLLYDFLAKDQVPQSQNFVFRVGYTYK</sequence>
<evidence type="ECO:0008006" key="4">
    <source>
        <dbReference type="Google" id="ProtNLM"/>
    </source>
</evidence>
<dbReference type="Proteomes" id="UP000290204">
    <property type="component" value="Unassembled WGS sequence"/>
</dbReference>
<feature type="signal peptide" evidence="1">
    <location>
        <begin position="1"/>
        <end position="25"/>
    </location>
</feature>
<protein>
    <recommendedName>
        <fullName evidence="4">Outer membrane protein beta-barrel domain-containing protein</fullName>
    </recommendedName>
</protein>
<dbReference type="AlphaFoldDB" id="A0A4Q1CFJ5"/>
<gene>
    <name evidence="2" type="ORF">ESA94_18225</name>
</gene>
<evidence type="ECO:0000256" key="1">
    <source>
        <dbReference type="SAM" id="SignalP"/>
    </source>
</evidence>
<reference evidence="2 3" key="1">
    <citation type="submission" date="2019-01" db="EMBL/GenBank/DDBJ databases">
        <title>Lacibacter sp. strain TTM-7.</title>
        <authorList>
            <person name="Chen W.-M."/>
        </authorList>
    </citation>
    <scope>NUCLEOTIDE SEQUENCE [LARGE SCALE GENOMIC DNA]</scope>
    <source>
        <strain evidence="2 3">TTM-7</strain>
    </source>
</reference>
<organism evidence="2 3">
    <name type="scientific">Lacibacter luteus</name>
    <dbReference type="NCBI Taxonomy" id="2508719"/>
    <lineage>
        <taxon>Bacteria</taxon>
        <taxon>Pseudomonadati</taxon>
        <taxon>Bacteroidota</taxon>
        <taxon>Chitinophagia</taxon>
        <taxon>Chitinophagales</taxon>
        <taxon>Chitinophagaceae</taxon>
        <taxon>Lacibacter</taxon>
    </lineage>
</organism>
<evidence type="ECO:0000313" key="2">
    <source>
        <dbReference type="EMBL" id="RXK58569.1"/>
    </source>
</evidence>
<dbReference type="EMBL" id="SDHW01000006">
    <property type="protein sequence ID" value="RXK58569.1"/>
    <property type="molecule type" value="Genomic_DNA"/>
</dbReference>
<dbReference type="OrthoDB" id="629901at2"/>
<name>A0A4Q1CFJ5_9BACT</name>
<feature type="chain" id="PRO_5020689493" description="Outer membrane protein beta-barrel domain-containing protein" evidence="1">
    <location>
        <begin position="26"/>
        <end position="488"/>
    </location>
</feature>
<proteinExistence type="predicted"/>